<proteinExistence type="predicted"/>
<evidence type="ECO:0000256" key="2">
    <source>
        <dbReference type="ARBA" id="ARBA00022827"/>
    </source>
</evidence>
<organism evidence="8 9">
    <name type="scientific">Reticulibacter mediterranei</name>
    <dbReference type="NCBI Taxonomy" id="2778369"/>
    <lineage>
        <taxon>Bacteria</taxon>
        <taxon>Bacillati</taxon>
        <taxon>Chloroflexota</taxon>
        <taxon>Ktedonobacteria</taxon>
        <taxon>Ktedonobacterales</taxon>
        <taxon>Reticulibacteraceae</taxon>
        <taxon>Reticulibacter</taxon>
    </lineage>
</organism>
<dbReference type="InterPro" id="IPR036188">
    <property type="entry name" value="FAD/NAD-bd_sf"/>
</dbReference>
<dbReference type="EMBL" id="BNJK01000001">
    <property type="protein sequence ID" value="GHO91924.1"/>
    <property type="molecule type" value="Genomic_DNA"/>
</dbReference>
<evidence type="ECO:0000259" key="7">
    <source>
        <dbReference type="Pfam" id="PF07992"/>
    </source>
</evidence>
<evidence type="ECO:0000256" key="1">
    <source>
        <dbReference type="ARBA" id="ARBA00022630"/>
    </source>
</evidence>
<dbReference type="AlphaFoldDB" id="A0A8J3IID5"/>
<gene>
    <name evidence="8" type="ORF">KSF_019720</name>
</gene>
<keyword evidence="9" id="KW-1185">Reference proteome</keyword>
<dbReference type="Gene3D" id="3.40.30.10">
    <property type="entry name" value="Glutaredoxin"/>
    <property type="match status" value="1"/>
</dbReference>
<dbReference type="GO" id="GO:0016668">
    <property type="term" value="F:oxidoreductase activity, acting on a sulfur group of donors, NAD(P) as acceptor"/>
    <property type="evidence" value="ECO:0007669"/>
    <property type="project" value="UniProtKB-ARBA"/>
</dbReference>
<evidence type="ECO:0000313" key="8">
    <source>
        <dbReference type="EMBL" id="GHO91924.1"/>
    </source>
</evidence>
<sequence>MADENITLYGTDWCSDCKRSKKFLGEQRVQYKYINIEDNQEGQAFVQKVQNGGLTIPTIVFDDGSLLIEPTNAELAAKLGLNTQAQCEFYDLIVVGGGPTGLTAAIYAARDGYDVLVIERSGLGGQAGITERLDNYPGFPEGVTGAEFAQRVIEQSKRFGVELLSAQNVVRVGNDRGAHFVETEDGHTYRANAVLIATGSTYKRLGVPGEEDFIGAGVHFCATCDGPFYRGREVAVIGSGNSAVEEAAFLTRFCPKVTILARGSQLSASKLAIDKATSTPAIEIRYNTQVVEFKGNNHHLDTVVTKNTQTGETEELHPAGVFVFIGLAPNSQAFADSAKLDDQGFIMTGIDFQTSTEGIFAAGDVRKGSTKQLVSAAGEGAAAAIAIREHLRGHDAHTMENALAANVSR</sequence>
<dbReference type="Pfam" id="PF00462">
    <property type="entry name" value="Glutaredoxin"/>
    <property type="match status" value="1"/>
</dbReference>
<reference evidence="8" key="1">
    <citation type="submission" date="2020-10" db="EMBL/GenBank/DDBJ databases">
        <title>Taxonomic study of unclassified bacteria belonging to the class Ktedonobacteria.</title>
        <authorList>
            <person name="Yabe S."/>
            <person name="Wang C.M."/>
            <person name="Zheng Y."/>
            <person name="Sakai Y."/>
            <person name="Cavaletti L."/>
            <person name="Monciardini P."/>
            <person name="Donadio S."/>
        </authorList>
    </citation>
    <scope>NUCLEOTIDE SEQUENCE</scope>
    <source>
        <strain evidence="8">ID150040</strain>
    </source>
</reference>
<evidence type="ECO:0000313" key="9">
    <source>
        <dbReference type="Proteomes" id="UP000597444"/>
    </source>
</evidence>
<name>A0A8J3IID5_9CHLR</name>
<comment type="caution">
    <text evidence="8">The sequence shown here is derived from an EMBL/GenBank/DDBJ whole genome shotgun (WGS) entry which is preliminary data.</text>
</comment>
<keyword evidence="1" id="KW-0285">Flavoprotein</keyword>
<evidence type="ECO:0000259" key="6">
    <source>
        <dbReference type="Pfam" id="PF00462"/>
    </source>
</evidence>
<dbReference type="Pfam" id="PF07992">
    <property type="entry name" value="Pyr_redox_2"/>
    <property type="match status" value="1"/>
</dbReference>
<protein>
    <recommendedName>
        <fullName evidence="10">Pyridine nucleotide-disulfide oxidoreductase</fullName>
    </recommendedName>
</protein>
<evidence type="ECO:0008006" key="10">
    <source>
        <dbReference type="Google" id="ProtNLM"/>
    </source>
</evidence>
<evidence type="ECO:0000256" key="4">
    <source>
        <dbReference type="ARBA" id="ARBA00023157"/>
    </source>
</evidence>
<dbReference type="PRINTS" id="PR00368">
    <property type="entry name" value="FADPNR"/>
</dbReference>
<dbReference type="InterPro" id="IPR023753">
    <property type="entry name" value="FAD/NAD-binding_dom"/>
</dbReference>
<dbReference type="SUPFAM" id="SSF51905">
    <property type="entry name" value="FAD/NAD(P)-binding domain"/>
    <property type="match status" value="1"/>
</dbReference>
<dbReference type="CDD" id="cd02976">
    <property type="entry name" value="NrdH"/>
    <property type="match status" value="1"/>
</dbReference>
<dbReference type="InterPro" id="IPR008255">
    <property type="entry name" value="Pyr_nucl-diS_OxRdtase_2_AS"/>
</dbReference>
<dbReference type="Proteomes" id="UP000597444">
    <property type="component" value="Unassembled WGS sequence"/>
</dbReference>
<keyword evidence="5" id="KW-0676">Redox-active center</keyword>
<dbReference type="SUPFAM" id="SSF52833">
    <property type="entry name" value="Thioredoxin-like"/>
    <property type="match status" value="1"/>
</dbReference>
<keyword evidence="2" id="KW-0274">FAD</keyword>
<dbReference type="PROSITE" id="PS51354">
    <property type="entry name" value="GLUTAREDOXIN_2"/>
    <property type="match status" value="1"/>
</dbReference>
<feature type="domain" description="FAD/NAD(P)-binding" evidence="7">
    <location>
        <begin position="90"/>
        <end position="380"/>
    </location>
</feature>
<dbReference type="PROSITE" id="PS00573">
    <property type="entry name" value="PYRIDINE_REDOX_2"/>
    <property type="match status" value="1"/>
</dbReference>
<dbReference type="Gene3D" id="3.50.50.60">
    <property type="entry name" value="FAD/NAD(P)-binding domain"/>
    <property type="match status" value="2"/>
</dbReference>
<dbReference type="InterPro" id="IPR002109">
    <property type="entry name" value="Glutaredoxin"/>
</dbReference>
<keyword evidence="4" id="KW-1015">Disulfide bond</keyword>
<dbReference type="InterPro" id="IPR036249">
    <property type="entry name" value="Thioredoxin-like_sf"/>
</dbReference>
<dbReference type="PANTHER" id="PTHR48105">
    <property type="entry name" value="THIOREDOXIN REDUCTASE 1-RELATED-RELATED"/>
    <property type="match status" value="1"/>
</dbReference>
<dbReference type="RefSeq" id="WP_220202791.1">
    <property type="nucleotide sequence ID" value="NZ_BNJK01000001.1"/>
</dbReference>
<evidence type="ECO:0000256" key="5">
    <source>
        <dbReference type="ARBA" id="ARBA00023284"/>
    </source>
</evidence>
<accession>A0A8J3IID5</accession>
<feature type="domain" description="Glutaredoxin" evidence="6">
    <location>
        <begin position="6"/>
        <end position="63"/>
    </location>
</feature>
<keyword evidence="3" id="KW-0560">Oxidoreductase</keyword>
<dbReference type="InterPro" id="IPR050097">
    <property type="entry name" value="Ferredoxin-NADP_redctase_2"/>
</dbReference>
<evidence type="ECO:0000256" key="3">
    <source>
        <dbReference type="ARBA" id="ARBA00023002"/>
    </source>
</evidence>
<dbReference type="PRINTS" id="PR00469">
    <property type="entry name" value="PNDRDTASEII"/>
</dbReference>